<keyword evidence="2 4" id="KW-0808">Transferase</keyword>
<dbReference type="Proteomes" id="UP000220611">
    <property type="component" value="Unassembled WGS sequence"/>
</dbReference>
<dbReference type="HOGENOM" id="CLU_009281_3_1_9"/>
<evidence type="ECO:0000256" key="4">
    <source>
        <dbReference type="RuleBase" id="RU003733"/>
    </source>
</evidence>
<evidence type="ECO:0000256" key="2">
    <source>
        <dbReference type="ARBA" id="ARBA00022679"/>
    </source>
</evidence>
<dbReference type="InterPro" id="IPR018483">
    <property type="entry name" value="Carb_kinase_FGGY_CS"/>
</dbReference>
<dbReference type="PANTHER" id="PTHR43095">
    <property type="entry name" value="SUGAR KINASE"/>
    <property type="match status" value="1"/>
</dbReference>
<dbReference type="eggNOG" id="COG1070">
    <property type="taxonomic scope" value="Bacteria"/>
</dbReference>
<dbReference type="SUPFAM" id="SSF53067">
    <property type="entry name" value="Actin-like ATPase domain"/>
    <property type="match status" value="2"/>
</dbReference>
<dbReference type="PROSITE" id="PS00445">
    <property type="entry name" value="FGGY_KINASES_2"/>
    <property type="match status" value="1"/>
</dbReference>
<name>A7VNT3_9FIRM</name>
<evidence type="ECO:0000313" key="7">
    <source>
        <dbReference type="EMBL" id="EDO62993.1"/>
    </source>
</evidence>
<gene>
    <name evidence="8" type="ORF">CH238_10520</name>
    <name evidence="7" type="ORF">CLOLEP_00209</name>
</gene>
<dbReference type="EMBL" id="ABCB02000009">
    <property type="protein sequence ID" value="EDO62993.1"/>
    <property type="molecule type" value="Genomic_DNA"/>
</dbReference>
<dbReference type="GO" id="GO:0016301">
    <property type="term" value="F:kinase activity"/>
    <property type="evidence" value="ECO:0007669"/>
    <property type="project" value="UniProtKB-KW"/>
</dbReference>
<evidence type="ECO:0000259" key="6">
    <source>
        <dbReference type="Pfam" id="PF02782"/>
    </source>
</evidence>
<feature type="domain" description="Carbohydrate kinase FGGY N-terminal" evidence="5">
    <location>
        <begin position="34"/>
        <end position="279"/>
    </location>
</feature>
<dbReference type="Pfam" id="PF00370">
    <property type="entry name" value="FGGY_N"/>
    <property type="match status" value="1"/>
</dbReference>
<dbReference type="GO" id="GO:0005975">
    <property type="term" value="P:carbohydrate metabolic process"/>
    <property type="evidence" value="ECO:0007669"/>
    <property type="project" value="InterPro"/>
</dbReference>
<sequence>MACGKLSGTGWALSKQASCKEAADLRERRMDMNYYVGLDNGGTTTKAAIFDAKGKEIATASTATKMLVPQPGFTERDMEEMWEANCLVIREALKKSGAAPADIRCVAVCGHGKGLYLWGKDGRPAYHGIISTDNRAWRYMEAWRKDGTEEKAFQLSCQHVLASQPVALLAWMRDHSPEVLENTQWIFECKDYVRFRLTGEPRAELTDYSGANLVNLHTAQYDPALLALFGLSDCMEKLPPLCGAAEICGEITPEAAEKTGLLAGTKVAGGAFDIDACALAVDVVDEENICMIAGTWSINEYIRPRPVVDGKVMMNSFFCLPGYYLIEECSPTSAGNNEWFVQNLLPELKAELKKTGGNIYQQMDRWTDSIPVQEQCPIFFPFLMASNVHPNAMGSFVGMSNFHTRAHLARSVYEGIAFSHRYHLEKLLATRDQAPRGIRLAGGVARSQVWTQMFADVMKLPVEVVQVNETGALGCAVIGAAASGEYASLADAAAHMCRISQPIMPDQIRSRLYDEKYELYLQAIQALDPLWDRLQEYRDRHPQG</sequence>
<dbReference type="InterPro" id="IPR018485">
    <property type="entry name" value="FGGY_C"/>
</dbReference>
<dbReference type="AlphaFoldDB" id="A7VNT3"/>
<dbReference type="CDD" id="cd07802">
    <property type="entry name" value="ASKHA_NBD_FGGY_EcLyxK-like"/>
    <property type="match status" value="1"/>
</dbReference>
<dbReference type="InterPro" id="IPR000577">
    <property type="entry name" value="Carb_kinase_FGGY"/>
</dbReference>
<evidence type="ECO:0000313" key="10">
    <source>
        <dbReference type="Proteomes" id="UP000220611"/>
    </source>
</evidence>
<evidence type="ECO:0000256" key="1">
    <source>
        <dbReference type="ARBA" id="ARBA00009156"/>
    </source>
</evidence>
<dbReference type="EMBL" id="NOXF01000008">
    <property type="protein sequence ID" value="PEQ24121.1"/>
    <property type="molecule type" value="Genomic_DNA"/>
</dbReference>
<evidence type="ECO:0000259" key="5">
    <source>
        <dbReference type="Pfam" id="PF00370"/>
    </source>
</evidence>
<protein>
    <submittedName>
        <fullName evidence="7 8">Carbohydrate kinase</fullName>
    </submittedName>
</protein>
<dbReference type="Gene3D" id="3.30.420.40">
    <property type="match status" value="2"/>
</dbReference>
<evidence type="ECO:0000313" key="8">
    <source>
        <dbReference type="EMBL" id="PEQ24121.1"/>
    </source>
</evidence>
<dbReference type="InterPro" id="IPR018484">
    <property type="entry name" value="FGGY_N"/>
</dbReference>
<accession>A7VNT3</accession>
<comment type="caution">
    <text evidence="7">The sequence shown here is derived from an EMBL/GenBank/DDBJ whole genome shotgun (WGS) entry which is preliminary data.</text>
</comment>
<reference evidence="7 9" key="2">
    <citation type="submission" date="2007-08" db="EMBL/GenBank/DDBJ databases">
        <authorList>
            <person name="Fulton L."/>
            <person name="Clifton S."/>
            <person name="Fulton B."/>
            <person name="Xu J."/>
            <person name="Minx P."/>
            <person name="Pepin K.H."/>
            <person name="Johnson M."/>
            <person name="Thiruvilangam P."/>
            <person name="Bhonagiri V."/>
            <person name="Nash W.E."/>
            <person name="Wang C."/>
            <person name="Mardis E.R."/>
            <person name="Wilson R.K."/>
        </authorList>
    </citation>
    <scope>NUCLEOTIDE SEQUENCE [LARGE SCALE GENOMIC DNA]</scope>
    <source>
        <strain evidence="7 9">DSM 753</strain>
    </source>
</reference>
<organism evidence="7 9">
    <name type="scientific">[Clostridium] leptum DSM 753</name>
    <dbReference type="NCBI Taxonomy" id="428125"/>
    <lineage>
        <taxon>Bacteria</taxon>
        <taxon>Bacillati</taxon>
        <taxon>Bacillota</taxon>
        <taxon>Clostridia</taxon>
        <taxon>Eubacteriales</taxon>
        <taxon>Oscillospiraceae</taxon>
        <taxon>Oscillospiraceae incertae sedis</taxon>
    </lineage>
</organism>
<dbReference type="PIRSF" id="PIRSF000538">
    <property type="entry name" value="GlpK"/>
    <property type="match status" value="1"/>
</dbReference>
<dbReference type="Pfam" id="PF02782">
    <property type="entry name" value="FGGY_C"/>
    <property type="match status" value="1"/>
</dbReference>
<feature type="domain" description="Carbohydrate kinase FGGY C-terminal" evidence="6">
    <location>
        <begin position="291"/>
        <end position="482"/>
    </location>
</feature>
<comment type="similarity">
    <text evidence="1 4">Belongs to the FGGY kinase family.</text>
</comment>
<keyword evidence="3 4" id="KW-0418">Kinase</keyword>
<dbReference type="PANTHER" id="PTHR43095:SF3">
    <property type="entry name" value="L-XYLULOSE_3-KETO-L-GULONATE KINASE"/>
    <property type="match status" value="1"/>
</dbReference>
<evidence type="ECO:0000313" key="9">
    <source>
        <dbReference type="Proteomes" id="UP000003490"/>
    </source>
</evidence>
<dbReference type="Proteomes" id="UP000003490">
    <property type="component" value="Unassembled WGS sequence"/>
</dbReference>
<dbReference type="InterPro" id="IPR043129">
    <property type="entry name" value="ATPase_NBD"/>
</dbReference>
<keyword evidence="10" id="KW-1185">Reference proteome</keyword>
<dbReference type="GO" id="GO:0016773">
    <property type="term" value="F:phosphotransferase activity, alcohol group as acceptor"/>
    <property type="evidence" value="ECO:0007669"/>
    <property type="project" value="InterPro"/>
</dbReference>
<reference evidence="7 9" key="1">
    <citation type="submission" date="2007-08" db="EMBL/GenBank/DDBJ databases">
        <title>Draft genome sequence of Clostridium leptum (DSM 753).</title>
        <authorList>
            <person name="Sudarsanam P."/>
            <person name="Ley R."/>
            <person name="Guruge J."/>
            <person name="Turnbaugh P.J."/>
            <person name="Mahowald M."/>
            <person name="Liep D."/>
            <person name="Gordon J."/>
        </authorList>
    </citation>
    <scope>NUCLEOTIDE SEQUENCE [LARGE SCALE GENOMIC DNA]</scope>
    <source>
        <strain evidence="7 9">DSM 753</strain>
    </source>
</reference>
<dbReference type="InterPro" id="IPR050406">
    <property type="entry name" value="FGGY_Carb_Kinase"/>
</dbReference>
<evidence type="ECO:0000256" key="3">
    <source>
        <dbReference type="ARBA" id="ARBA00022777"/>
    </source>
</evidence>
<proteinExistence type="inferred from homology"/>
<reference evidence="8 10" key="3">
    <citation type="submission" date="2017-07" db="EMBL/GenBank/DDBJ databases">
        <title>Prevalence of linear plasmids in Cutibacterium (Propionibacterium) acnes isolates obtained from prostatic tissue.</title>
        <authorList>
            <person name="Davidsson S."/>
            <person name="Carlsson J."/>
            <person name="Molling P."/>
            <person name="Andren O."/>
            <person name="Andersson S.-O."/>
            <person name="Brzuszkiewicz E."/>
            <person name="Poehlein A."/>
            <person name="Al-Zeer M."/>
            <person name="Brinkmann V."/>
            <person name="Scavenius C."/>
            <person name="Nazipi S."/>
            <person name="Soderquist B."/>
            <person name="Bruggemann H."/>
        </authorList>
    </citation>
    <scope>NUCLEOTIDE SEQUENCE [LARGE SCALE GENOMIC DNA]</scope>
    <source>
        <strain evidence="8 10">DSM 753</strain>
    </source>
</reference>